<proteinExistence type="inferred from homology"/>
<dbReference type="InterPro" id="IPR003514">
    <property type="entry name" value="Microviridae_protein_F"/>
</dbReference>
<dbReference type="Pfam" id="PF02305">
    <property type="entry name" value="Phage_F"/>
    <property type="match status" value="1"/>
</dbReference>
<evidence type="ECO:0000256" key="1">
    <source>
        <dbReference type="ARBA" id="ARBA00009963"/>
    </source>
</evidence>
<dbReference type="InterPro" id="IPR037002">
    <property type="entry name" value="Microviridae_protein_F_sf"/>
</dbReference>
<comment type="similarity">
    <text evidence="1">Belongs to the microviridae F protein family.</text>
</comment>
<protein>
    <submittedName>
        <fullName evidence="2">Putative capsid VP1</fullName>
    </submittedName>
</protein>
<dbReference type="EMBL" id="KX259466">
    <property type="protein sequence ID" value="AOV86356.1"/>
    <property type="molecule type" value="Genomic_DNA"/>
</dbReference>
<dbReference type="InterPro" id="IPR016184">
    <property type="entry name" value="Capsid/spike_ssDNA_virus"/>
</dbReference>
<organism evidence="2">
    <name type="scientific">uncultured virus</name>
    <dbReference type="NCBI Taxonomy" id="340016"/>
    <lineage>
        <taxon>Viruses</taxon>
        <taxon>environmental samples</taxon>
    </lineage>
</organism>
<dbReference type="SUPFAM" id="SSF88645">
    <property type="entry name" value="ssDNA viruses"/>
    <property type="match status" value="1"/>
</dbReference>
<sequence>MSLNRRLPSYNNNHLAMVPRSDVPRSTFRTQHSHKTTFNAGPLIPFYVDEVIPGDSYKGDVTLFARVGTLLFPLMDNLEMETFFFFVPIRIIWANFEKFMGSQDNPADSIAYTVPTVPAPYGGFAVCSVYDYFGLQTQGQVSGGLTYNVNSLPLRAYNLIYNDWFRDEDIQNSLSVPSGDGPDANTAYTLRNRNKKHDYFTSCRPWAQKGGVAVPLPLGTSAPVIPATAHAIPTFWNTAPGSSAGNLQRAAAGAATAVNIQNPGTAGSSLGWDTTGLIADLNAATGTSVNALRTAMATQQLLEKDARGGTRYTEFLRNHFGVTPEDSRLQRPEYIGGGRTMIETQAMPQTSVTGATPLGALAGAGAATDRHHFSYHATEHGYIIGLVNARADITYQQGVHKMWWRSTRYDFYIPVFQNLGEQAVLNREIYCDGSANDTLVFGYQERWAEYRHFPSLITGLFKSRSAGTIDPWHLAQNFTALPVLNTTFIEENPPMERALAAGVAANNMEILLDTFFNITRTRPMPVFSVPGLKRF</sequence>
<name>A0A1D8MK89_9VIRU</name>
<evidence type="ECO:0000313" key="2">
    <source>
        <dbReference type="EMBL" id="AOV86356.1"/>
    </source>
</evidence>
<accession>A0A1D8MK89</accession>
<reference evidence="2" key="1">
    <citation type="submission" date="2016-05" db="EMBL/GenBank/DDBJ databases">
        <title>Viral Hybridization Blurs Taxonomic Lines in a Wastewater Treatment Plant.</title>
        <authorList>
            <person name="Pearson V.M.M."/>
            <person name="Caudle S.B."/>
            <person name="Rokyta D.R."/>
        </authorList>
    </citation>
    <scope>NUCLEOTIDE SEQUENCE</scope>
    <source>
        <strain evidence="2">Wastewater_Microviridae_FL12</strain>
    </source>
</reference>
<dbReference type="GO" id="GO:0005198">
    <property type="term" value="F:structural molecule activity"/>
    <property type="evidence" value="ECO:0007669"/>
    <property type="project" value="InterPro"/>
</dbReference>
<dbReference type="Gene3D" id="2.60.169.10">
    <property type="entry name" value="Microviridae F protein"/>
    <property type="match status" value="2"/>
</dbReference>